<gene>
    <name evidence="1" type="ORF">MLD38_033684</name>
</gene>
<protein>
    <submittedName>
        <fullName evidence="1">Uncharacterized protein</fullName>
    </submittedName>
</protein>
<accession>A0ACB9M855</accession>
<keyword evidence="2" id="KW-1185">Reference proteome</keyword>
<evidence type="ECO:0000313" key="1">
    <source>
        <dbReference type="EMBL" id="KAI4320178.1"/>
    </source>
</evidence>
<proteinExistence type="predicted"/>
<name>A0ACB9M855_9MYRT</name>
<dbReference type="EMBL" id="CM042889">
    <property type="protein sequence ID" value="KAI4320178.1"/>
    <property type="molecule type" value="Genomic_DNA"/>
</dbReference>
<comment type="caution">
    <text evidence="1">The sequence shown here is derived from an EMBL/GenBank/DDBJ whole genome shotgun (WGS) entry which is preliminary data.</text>
</comment>
<sequence>MNPSVSEDEDACLKALLFSSYHVFPAILHAAIHSDIFGIISSRGDGAFLSASEVASLLPSRCDDTVDILDRMMRCLSSHSLLCHKTVELEDGRLERRYGISPAGRYYCRGEDSGSIASLSLFAMHRATMEVWMRVTEAVAGGGNLFQKVHGKSIFQYMKEDPQLNTYFNNAMADLSAIQTRKILEVYDGFEGITTLVDVGGGKGATLHAIISKYPSIKGINFDLPQVIEHAPAYSGIEHVGGDMFVTVPKGGDAILIKGTCHNWSDESCIKFLKNCYDSLPPKGKVVIIDFIMPEEPEESNTSKYVALLDNAMLIQPGGKERTEMQFQGLCKGAGFSEFRVAARAIYALGAIEFLK</sequence>
<dbReference type="Proteomes" id="UP001057402">
    <property type="component" value="Chromosome 10"/>
</dbReference>
<evidence type="ECO:0000313" key="2">
    <source>
        <dbReference type="Proteomes" id="UP001057402"/>
    </source>
</evidence>
<organism evidence="1 2">
    <name type="scientific">Melastoma candidum</name>
    <dbReference type="NCBI Taxonomy" id="119954"/>
    <lineage>
        <taxon>Eukaryota</taxon>
        <taxon>Viridiplantae</taxon>
        <taxon>Streptophyta</taxon>
        <taxon>Embryophyta</taxon>
        <taxon>Tracheophyta</taxon>
        <taxon>Spermatophyta</taxon>
        <taxon>Magnoliopsida</taxon>
        <taxon>eudicotyledons</taxon>
        <taxon>Gunneridae</taxon>
        <taxon>Pentapetalae</taxon>
        <taxon>rosids</taxon>
        <taxon>malvids</taxon>
        <taxon>Myrtales</taxon>
        <taxon>Melastomataceae</taxon>
        <taxon>Melastomatoideae</taxon>
        <taxon>Melastomateae</taxon>
        <taxon>Melastoma</taxon>
    </lineage>
</organism>
<reference evidence="2" key="1">
    <citation type="journal article" date="2023" name="Front. Plant Sci.">
        <title>Chromosomal-level genome assembly of Melastoma candidum provides insights into trichome evolution.</title>
        <authorList>
            <person name="Zhong Y."/>
            <person name="Wu W."/>
            <person name="Sun C."/>
            <person name="Zou P."/>
            <person name="Liu Y."/>
            <person name="Dai S."/>
            <person name="Zhou R."/>
        </authorList>
    </citation>
    <scope>NUCLEOTIDE SEQUENCE [LARGE SCALE GENOMIC DNA]</scope>
</reference>